<evidence type="ECO:0000313" key="3">
    <source>
        <dbReference type="EMBL" id="CAD9866492.1"/>
    </source>
</evidence>
<feature type="signal peptide" evidence="2">
    <location>
        <begin position="1"/>
        <end position="22"/>
    </location>
</feature>
<feature type="region of interest" description="Disordered" evidence="1">
    <location>
        <begin position="192"/>
        <end position="231"/>
    </location>
</feature>
<dbReference type="Gene3D" id="2.10.230.10">
    <property type="entry name" value="Heat shock protein DnaJ, cysteine-rich domain"/>
    <property type="match status" value="1"/>
</dbReference>
<protein>
    <submittedName>
        <fullName evidence="3">Uncharacterized protein</fullName>
    </submittedName>
</protein>
<feature type="compositionally biased region" description="Basic and acidic residues" evidence="1">
    <location>
        <begin position="212"/>
        <end position="231"/>
    </location>
</feature>
<dbReference type="AlphaFoldDB" id="A0A7S2V2Y1"/>
<accession>A0A7S2V2Y1</accession>
<dbReference type="SUPFAM" id="SSF57938">
    <property type="entry name" value="DnaJ/Hsp40 cysteine-rich domain"/>
    <property type="match status" value="1"/>
</dbReference>
<organism evidence="3">
    <name type="scientific">Fibrocapsa japonica</name>
    <dbReference type="NCBI Taxonomy" id="94617"/>
    <lineage>
        <taxon>Eukaryota</taxon>
        <taxon>Sar</taxon>
        <taxon>Stramenopiles</taxon>
        <taxon>Ochrophyta</taxon>
        <taxon>Raphidophyceae</taxon>
        <taxon>Chattonellales</taxon>
        <taxon>Chattonellaceae</taxon>
        <taxon>Fibrocapsa</taxon>
    </lineage>
</organism>
<dbReference type="InterPro" id="IPR036410">
    <property type="entry name" value="HSP_DnaJ_Cys-rich_dom_sf"/>
</dbReference>
<evidence type="ECO:0000256" key="1">
    <source>
        <dbReference type="SAM" id="MobiDB-lite"/>
    </source>
</evidence>
<reference evidence="3" key="1">
    <citation type="submission" date="2021-01" db="EMBL/GenBank/DDBJ databases">
        <authorList>
            <person name="Corre E."/>
            <person name="Pelletier E."/>
            <person name="Niang G."/>
            <person name="Scheremetjew M."/>
            <person name="Finn R."/>
            <person name="Kale V."/>
            <person name="Holt S."/>
            <person name="Cochrane G."/>
            <person name="Meng A."/>
            <person name="Brown T."/>
            <person name="Cohen L."/>
        </authorList>
    </citation>
    <scope>NUCLEOTIDE SEQUENCE</scope>
    <source>
        <strain evidence="3">CCMP1661</strain>
    </source>
</reference>
<evidence type="ECO:0000256" key="2">
    <source>
        <dbReference type="SAM" id="SignalP"/>
    </source>
</evidence>
<sequence length="231" mass="24456">MNSFQVLFALLGFTCFCCPVGAFVPSDTWKVQVVGNNKPMYMAAEEIKTGAQVAQEILNNGGAFLHPMQTLIAQTTEQSREGLFGIGTVRIVSGAAEGFAGGLVGCLGTLAALESKRSQVNSRKLCPYCTGKGTLTCAHCLGTGGILSINPDTGAELRVDCPECNSMGSVTCVNCKGDGRAVPLILDSGERRGNLLSRNPRPVHPVGQYTEESTRKTSRDPENKLEEAGII</sequence>
<keyword evidence="2" id="KW-0732">Signal</keyword>
<name>A0A7S2V2Y1_9STRA</name>
<dbReference type="PANTHER" id="PTHR15852:SF54">
    <property type="entry name" value="PROTEIN SSUH2 HOMOLOG"/>
    <property type="match status" value="1"/>
</dbReference>
<dbReference type="EMBL" id="HBHR01015198">
    <property type="protein sequence ID" value="CAD9866492.1"/>
    <property type="molecule type" value="Transcribed_RNA"/>
</dbReference>
<proteinExistence type="predicted"/>
<feature type="chain" id="PRO_5031493553" evidence="2">
    <location>
        <begin position="23"/>
        <end position="231"/>
    </location>
</feature>
<dbReference type="PANTHER" id="PTHR15852">
    <property type="entry name" value="PLASTID TRANSCRIPTIONALLY ACTIVE PROTEIN"/>
    <property type="match status" value="1"/>
</dbReference>
<gene>
    <name evidence="3" type="ORF">FJAP1339_LOCUS7567</name>
</gene>